<accession>A0A165LJ92</accession>
<keyword evidence="3" id="KW-1185">Reference proteome</keyword>
<feature type="compositionally biased region" description="Low complexity" evidence="1">
    <location>
        <begin position="180"/>
        <end position="191"/>
    </location>
</feature>
<dbReference type="OrthoDB" id="2801937at2759"/>
<reference evidence="2 3" key="1">
    <citation type="journal article" date="2016" name="Mol. Biol. Evol.">
        <title>Comparative Genomics of Early-Diverging Mushroom-Forming Fungi Provides Insights into the Origins of Lignocellulose Decay Capabilities.</title>
        <authorList>
            <person name="Nagy L.G."/>
            <person name="Riley R."/>
            <person name="Tritt A."/>
            <person name="Adam C."/>
            <person name="Daum C."/>
            <person name="Floudas D."/>
            <person name="Sun H."/>
            <person name="Yadav J.S."/>
            <person name="Pangilinan J."/>
            <person name="Larsson K.H."/>
            <person name="Matsuura K."/>
            <person name="Barry K."/>
            <person name="Labutti K."/>
            <person name="Kuo R."/>
            <person name="Ohm R.A."/>
            <person name="Bhattacharya S.S."/>
            <person name="Shirouzu T."/>
            <person name="Yoshinaga Y."/>
            <person name="Martin F.M."/>
            <person name="Grigoriev I.V."/>
            <person name="Hibbett D.S."/>
        </authorList>
    </citation>
    <scope>NUCLEOTIDE SEQUENCE [LARGE SCALE GENOMIC DNA]</scope>
    <source>
        <strain evidence="2 3">L-15889</strain>
    </source>
</reference>
<proteinExistence type="predicted"/>
<protein>
    <submittedName>
        <fullName evidence="2">Uncharacterized protein</fullName>
    </submittedName>
</protein>
<sequence length="297" mass="34170">MHWYNDIPQPSPQYLGSARVVTVQASQTRRRLYPKPTNFGRCCFVSHDMGLDRHDRDFLEFTRIMRTLASRFLDVTRRLEEQDPEKWSAFYEEAVRQAPLVTQYEDCWPIEGYIQRYLQRRQWYHIKTREIEKESTTTSRREESEDDGGHSQSEGRGRRVRKQTASYPHLSRAGLSPALSQTSSSIRSESSARGTRQSTPAVRVSLEPEGTPAPSNSPTDISFEPCEDAVRAFLQGLQPSMEALMPKFIGVGVVNKQCLVALTDMPDWEKDKLLRDDLSLTMFQMRVVRVGLAKLHE</sequence>
<dbReference type="AlphaFoldDB" id="A0A165LJ92"/>
<organism evidence="2 3">
    <name type="scientific">Daedalea quercina L-15889</name>
    <dbReference type="NCBI Taxonomy" id="1314783"/>
    <lineage>
        <taxon>Eukaryota</taxon>
        <taxon>Fungi</taxon>
        <taxon>Dikarya</taxon>
        <taxon>Basidiomycota</taxon>
        <taxon>Agaricomycotina</taxon>
        <taxon>Agaricomycetes</taxon>
        <taxon>Polyporales</taxon>
        <taxon>Fomitopsis</taxon>
    </lineage>
</organism>
<feature type="compositionally biased region" description="Basic and acidic residues" evidence="1">
    <location>
        <begin position="131"/>
        <end position="157"/>
    </location>
</feature>
<evidence type="ECO:0000313" key="2">
    <source>
        <dbReference type="EMBL" id="KZT64487.1"/>
    </source>
</evidence>
<feature type="region of interest" description="Disordered" evidence="1">
    <location>
        <begin position="131"/>
        <end position="220"/>
    </location>
</feature>
<evidence type="ECO:0000313" key="3">
    <source>
        <dbReference type="Proteomes" id="UP000076727"/>
    </source>
</evidence>
<dbReference type="EMBL" id="KV429127">
    <property type="protein sequence ID" value="KZT64487.1"/>
    <property type="molecule type" value="Genomic_DNA"/>
</dbReference>
<name>A0A165LJ92_9APHY</name>
<dbReference type="Proteomes" id="UP000076727">
    <property type="component" value="Unassembled WGS sequence"/>
</dbReference>
<evidence type="ECO:0000256" key="1">
    <source>
        <dbReference type="SAM" id="MobiDB-lite"/>
    </source>
</evidence>
<gene>
    <name evidence="2" type="ORF">DAEQUDRAFT_814944</name>
</gene>